<reference evidence="5" key="1">
    <citation type="journal article" date="2019" name="Int. J. Syst. Evol. Microbiol.">
        <title>The Global Catalogue of Microorganisms (GCM) 10K type strain sequencing project: providing services to taxonomists for standard genome sequencing and annotation.</title>
        <authorList>
            <consortium name="The Broad Institute Genomics Platform"/>
            <consortium name="The Broad Institute Genome Sequencing Center for Infectious Disease"/>
            <person name="Wu L."/>
            <person name="Ma J."/>
        </authorList>
    </citation>
    <scope>NUCLEOTIDE SEQUENCE [LARGE SCALE GENOMIC DNA]</scope>
    <source>
        <strain evidence="5">CCM 7043</strain>
    </source>
</reference>
<proteinExistence type="predicted"/>
<sequence>MTAHETTPDPLHEREVLVVGAGPVGLSAALALHTRGLRPVVLEAGEEGRPRPGSRALFVHKESLKTLEAVSPGLGHRIVADGMMWSTKRTFWHGREVYARTYPPAHGGGLPAATSLPQVSTERHLLAACLDAGVEIAWGEQVERVVTDERGATVTTTAGRSRRAAYVVGADGARSAVRSAVGIEMSGTRSANSFVVVDVEDDPAAPLPAERVFHYAHPAVDGRNVLLVPFAGGWRVDLQCRVDDDPDVFGGEEGVRDWLRAVMPAAYVERVTWVSTYQFLQVIADTFTDRHDRVLLIGEAAHLFAPFGARGMNSGIADAASAAGAIADALQADGRAAIARFAAERRTAAEYNRAAAGTALAHMEPRDPRMRLKLHAAALLAPRWQRAGAWLDAAPYGPRSGPPVATATKY</sequence>
<keyword evidence="1" id="KW-0560">Oxidoreductase</keyword>
<evidence type="ECO:0000313" key="4">
    <source>
        <dbReference type="EMBL" id="MFD1523799.1"/>
    </source>
</evidence>
<accession>A0ABW4FBN4</accession>
<evidence type="ECO:0000259" key="3">
    <source>
        <dbReference type="Pfam" id="PF01494"/>
    </source>
</evidence>
<dbReference type="InterPro" id="IPR036188">
    <property type="entry name" value="FAD/NAD-bd_sf"/>
</dbReference>
<dbReference type="InterPro" id="IPR050631">
    <property type="entry name" value="PheA/TfdB_FAD_monoxygenase"/>
</dbReference>
<dbReference type="EMBL" id="JBHUCO010000070">
    <property type="protein sequence ID" value="MFD1523799.1"/>
    <property type="molecule type" value="Genomic_DNA"/>
</dbReference>
<keyword evidence="4" id="KW-0503">Monooxygenase</keyword>
<dbReference type="InterPro" id="IPR002938">
    <property type="entry name" value="FAD-bd"/>
</dbReference>
<dbReference type="Gene3D" id="3.30.70.2450">
    <property type="match status" value="1"/>
</dbReference>
<evidence type="ECO:0000256" key="2">
    <source>
        <dbReference type="ARBA" id="ARBA00023027"/>
    </source>
</evidence>
<dbReference type="PRINTS" id="PR00420">
    <property type="entry name" value="RNGMNOXGNASE"/>
</dbReference>
<dbReference type="RefSeq" id="WP_344720850.1">
    <property type="nucleotide sequence ID" value="NZ_BAAAUS010000007.1"/>
</dbReference>
<dbReference type="Proteomes" id="UP001597114">
    <property type="component" value="Unassembled WGS sequence"/>
</dbReference>
<organism evidence="4 5">
    <name type="scientific">Pseudonocardia yunnanensis</name>
    <dbReference type="NCBI Taxonomy" id="58107"/>
    <lineage>
        <taxon>Bacteria</taxon>
        <taxon>Bacillati</taxon>
        <taxon>Actinomycetota</taxon>
        <taxon>Actinomycetes</taxon>
        <taxon>Pseudonocardiales</taxon>
        <taxon>Pseudonocardiaceae</taxon>
        <taxon>Pseudonocardia</taxon>
    </lineage>
</organism>
<keyword evidence="5" id="KW-1185">Reference proteome</keyword>
<dbReference type="SUPFAM" id="SSF51905">
    <property type="entry name" value="FAD/NAD(P)-binding domain"/>
    <property type="match status" value="1"/>
</dbReference>
<name>A0ABW4FBN4_9PSEU</name>
<evidence type="ECO:0000256" key="1">
    <source>
        <dbReference type="ARBA" id="ARBA00023002"/>
    </source>
</evidence>
<evidence type="ECO:0000313" key="5">
    <source>
        <dbReference type="Proteomes" id="UP001597114"/>
    </source>
</evidence>
<keyword evidence="2" id="KW-0520">NAD</keyword>
<feature type="domain" description="FAD-binding" evidence="3">
    <location>
        <begin position="15"/>
        <end position="350"/>
    </location>
</feature>
<dbReference type="PANTHER" id="PTHR43476">
    <property type="entry name" value="3-(3-HYDROXY-PHENYL)PROPIONATE/3-HYDROXYCINNAMIC ACID HYDROXYLASE"/>
    <property type="match status" value="1"/>
</dbReference>
<protein>
    <submittedName>
        <fullName evidence="4">FAD-dependent monooxygenase</fullName>
    </submittedName>
</protein>
<dbReference type="GO" id="GO:0004497">
    <property type="term" value="F:monooxygenase activity"/>
    <property type="evidence" value="ECO:0007669"/>
    <property type="project" value="UniProtKB-KW"/>
</dbReference>
<comment type="caution">
    <text evidence="4">The sequence shown here is derived from an EMBL/GenBank/DDBJ whole genome shotgun (WGS) entry which is preliminary data.</text>
</comment>
<gene>
    <name evidence="4" type="ORF">ACFSJD_40380</name>
</gene>
<dbReference type="Gene3D" id="3.50.50.60">
    <property type="entry name" value="FAD/NAD(P)-binding domain"/>
    <property type="match status" value="1"/>
</dbReference>
<dbReference type="Pfam" id="PF01494">
    <property type="entry name" value="FAD_binding_3"/>
    <property type="match status" value="1"/>
</dbReference>
<dbReference type="PANTHER" id="PTHR43476:SF4">
    <property type="entry name" value="BLR0106 PROTEIN"/>
    <property type="match status" value="1"/>
</dbReference>